<comment type="caution">
    <text evidence="5">The sequence shown here is derived from an EMBL/GenBank/DDBJ whole genome shotgun (WGS) entry which is preliminary data.</text>
</comment>
<dbReference type="Pfam" id="PF00561">
    <property type="entry name" value="Abhydrolase_1"/>
    <property type="match status" value="1"/>
</dbReference>
<dbReference type="Gene3D" id="3.40.50.1820">
    <property type="entry name" value="alpha/beta hydrolase"/>
    <property type="match status" value="1"/>
</dbReference>
<dbReference type="GO" id="GO:0004414">
    <property type="term" value="F:homoserine O-acetyltransferase activity"/>
    <property type="evidence" value="ECO:0007669"/>
    <property type="project" value="UniProtKB-UniRule"/>
</dbReference>
<gene>
    <name evidence="5" type="primary">metX</name>
    <name evidence="2" type="synonym">metXA</name>
    <name evidence="5" type="ORF">MCHLDSM_04113</name>
</gene>
<dbReference type="InterPro" id="IPR000073">
    <property type="entry name" value="AB_hydrolase_1"/>
</dbReference>
<dbReference type="RefSeq" id="WP_048471518.1">
    <property type="nucleotide sequence ID" value="NZ_JYNL01000048.1"/>
</dbReference>
<proteinExistence type="inferred from homology"/>
<dbReference type="STRING" id="37916.MCHLDSM_04113"/>
<dbReference type="AlphaFoldDB" id="A0A0J6VP57"/>
<dbReference type="SUPFAM" id="SSF53474">
    <property type="entry name" value="alpha/beta-Hydrolases"/>
    <property type="match status" value="1"/>
</dbReference>
<evidence type="ECO:0000313" key="6">
    <source>
        <dbReference type="Proteomes" id="UP000036513"/>
    </source>
</evidence>
<accession>A0A0J6VP57</accession>
<comment type="similarity">
    <text evidence="2">Belongs to the AB hydrolase superfamily. MetX family.</text>
</comment>
<keyword evidence="6" id="KW-1185">Reference proteome</keyword>
<dbReference type="PATRIC" id="fig|37916.4.peg.4082"/>
<keyword evidence="1 2" id="KW-0808">Transferase</keyword>
<evidence type="ECO:0000256" key="2">
    <source>
        <dbReference type="HAMAP-Rule" id="MF_00296"/>
    </source>
</evidence>
<dbReference type="InterPro" id="IPR029058">
    <property type="entry name" value="AB_hydrolase_fold"/>
</dbReference>
<protein>
    <recommendedName>
        <fullName evidence="2">Homoserine O-acetyltransferase</fullName>
        <shortName evidence="2">HAT</shortName>
        <ecNumber evidence="2">2.3.1.31</ecNumber>
    </recommendedName>
    <alternativeName>
        <fullName evidence="2">Homoserine transacetylase</fullName>
        <shortName evidence="2">HTA</shortName>
    </alternativeName>
</protein>
<dbReference type="Proteomes" id="UP000036513">
    <property type="component" value="Unassembled WGS sequence"/>
</dbReference>
<comment type="function">
    <text evidence="2">Transfers an acetyl group from acetyl-CoA to L-homoserine, forming acetyl-L-homoserine.</text>
</comment>
<dbReference type="NCBIfam" id="TIGR01392">
    <property type="entry name" value="homoserO_Ac_trn"/>
    <property type="match status" value="1"/>
</dbReference>
<feature type="active site" evidence="2 3">
    <location>
        <position position="322"/>
    </location>
</feature>
<dbReference type="PIRSF" id="PIRSF000443">
    <property type="entry name" value="Homoser_Ac_trans"/>
    <property type="match status" value="1"/>
</dbReference>
<feature type="domain" description="AB hydrolase-1" evidence="4">
    <location>
        <begin position="54"/>
        <end position="358"/>
    </location>
</feature>
<evidence type="ECO:0000256" key="3">
    <source>
        <dbReference type="PIRSR" id="PIRSR000443-1"/>
    </source>
</evidence>
<evidence type="ECO:0000313" key="5">
    <source>
        <dbReference type="EMBL" id="KMO71964.1"/>
    </source>
</evidence>
<keyword evidence="2" id="KW-0486">Methionine biosynthesis</keyword>
<dbReference type="PANTHER" id="PTHR32268:SF11">
    <property type="entry name" value="HOMOSERINE O-ACETYLTRANSFERASE"/>
    <property type="match status" value="1"/>
</dbReference>
<evidence type="ECO:0000256" key="1">
    <source>
        <dbReference type="ARBA" id="ARBA00022679"/>
    </source>
</evidence>
<dbReference type="GO" id="GO:0005737">
    <property type="term" value="C:cytoplasm"/>
    <property type="evidence" value="ECO:0007669"/>
    <property type="project" value="UniProtKB-SubCell"/>
</dbReference>
<dbReference type="UniPathway" id="UPA00051">
    <property type="reaction ID" value="UER00074"/>
</dbReference>
<comment type="catalytic activity">
    <reaction evidence="2">
        <text>L-homoserine + acetyl-CoA = O-acetyl-L-homoserine + CoA</text>
        <dbReference type="Rhea" id="RHEA:13701"/>
        <dbReference type="ChEBI" id="CHEBI:57287"/>
        <dbReference type="ChEBI" id="CHEBI:57288"/>
        <dbReference type="ChEBI" id="CHEBI:57476"/>
        <dbReference type="ChEBI" id="CHEBI:57716"/>
        <dbReference type="EC" id="2.3.1.31"/>
    </reaction>
</comment>
<feature type="active site" evidence="2 3">
    <location>
        <position position="352"/>
    </location>
</feature>
<keyword evidence="2" id="KW-0028">Amino-acid biosynthesis</keyword>
<dbReference type="PANTHER" id="PTHR32268">
    <property type="entry name" value="HOMOSERINE O-ACETYLTRANSFERASE"/>
    <property type="match status" value="1"/>
</dbReference>
<organism evidence="5 6">
    <name type="scientific">Mycolicibacterium chlorophenolicum</name>
    <dbReference type="NCBI Taxonomy" id="37916"/>
    <lineage>
        <taxon>Bacteria</taxon>
        <taxon>Bacillati</taxon>
        <taxon>Actinomycetota</taxon>
        <taxon>Actinomycetes</taxon>
        <taxon>Mycobacteriales</taxon>
        <taxon>Mycobacteriaceae</taxon>
        <taxon>Mycolicibacterium</taxon>
    </lineage>
</organism>
<evidence type="ECO:0000259" key="4">
    <source>
        <dbReference type="Pfam" id="PF00561"/>
    </source>
</evidence>
<comment type="pathway">
    <text evidence="2">Amino-acid biosynthesis; L-methionine biosynthesis via de novo pathway; O-acetyl-L-homoserine from L-homoserine: step 1/1.</text>
</comment>
<keyword evidence="2" id="KW-0963">Cytoplasm</keyword>
<dbReference type="SMR" id="A0A0J6VP57"/>
<dbReference type="NCBIfam" id="NF001209">
    <property type="entry name" value="PRK00175.1"/>
    <property type="match status" value="1"/>
</dbReference>
<dbReference type="InterPro" id="IPR008220">
    <property type="entry name" value="HAT_MetX-like"/>
</dbReference>
<dbReference type="EMBL" id="JYNL01000048">
    <property type="protein sequence ID" value="KMO71964.1"/>
    <property type="molecule type" value="Genomic_DNA"/>
</dbReference>
<feature type="binding site" evidence="2">
    <location>
        <position position="229"/>
    </location>
    <ligand>
        <name>substrate</name>
    </ligand>
</feature>
<reference evidence="5 6" key="1">
    <citation type="journal article" date="2015" name="Genome Biol. Evol.">
        <title>Characterization of Three Mycobacterium spp. with Potential Use in Bioremediation by Genome Sequencing and Comparative Genomics.</title>
        <authorList>
            <person name="Das S."/>
            <person name="Pettersson B.M."/>
            <person name="Behra P.R."/>
            <person name="Ramesh M."/>
            <person name="Dasgupta S."/>
            <person name="Bhattacharya A."/>
            <person name="Kirsebom L.A."/>
        </authorList>
    </citation>
    <scope>NUCLEOTIDE SEQUENCE [LARGE SCALE GENOMIC DNA]</scope>
    <source>
        <strain evidence="5 6">DSM 43826</strain>
    </source>
</reference>
<feature type="binding site" evidence="2">
    <location>
        <position position="353"/>
    </location>
    <ligand>
        <name>substrate</name>
    </ligand>
</feature>
<keyword evidence="2 5" id="KW-0012">Acyltransferase</keyword>
<comment type="subcellular location">
    <subcellularLocation>
        <location evidence="2">Cytoplasm</location>
    </subcellularLocation>
</comment>
<dbReference type="GO" id="GO:0009086">
    <property type="term" value="P:methionine biosynthetic process"/>
    <property type="evidence" value="ECO:0007669"/>
    <property type="project" value="UniProtKB-UniRule"/>
</dbReference>
<comment type="caution">
    <text evidence="2">Lacks conserved residue(s) required for the propagation of feature annotation.</text>
</comment>
<dbReference type="HAMAP" id="MF_00296">
    <property type="entry name" value="MetX_acyltransf"/>
    <property type="match status" value="1"/>
</dbReference>
<name>A0A0J6VP57_9MYCO</name>
<sequence>MTIVDVANERVALPPEGEIGIVDIGPLTLENGAVLDDVSIAVQRWGELSPNRDNVVVVLHALTGDSHITGPAGPDHPTPGWWDGVAGPGAPIDTDRWCAISTNVLGGCRGSTGPSSVAPDGKAWGSRFPVTTVRDQVAADVAVLERLGITEVAAVIGGSMGGARALEWIVTHPDNVRAALVLAVGARATADQIGTQSSQVAAITSDPNWCDGDYHDTGRSPDAGMEIARRFAHLTYRGEAELDERFGNAAQPGEDPTTGGRYSVQSYLEYQGRKLVSRFDAGTYVALTDALSSHDVGRGRGGIEAVLRGCPVPTVVGGITSDRLYPLRLQQELADLLPGCDGLDVVDSIYGHDGFLVETDAVGKLIRRTLELAAR</sequence>
<comment type="subunit">
    <text evidence="2">Homodimer.</text>
</comment>
<dbReference type="EC" id="2.3.1.31" evidence="2"/>
<dbReference type="GO" id="GO:0009092">
    <property type="term" value="P:homoserine metabolic process"/>
    <property type="evidence" value="ECO:0007669"/>
    <property type="project" value="TreeGrafter"/>
</dbReference>
<feature type="active site" description="Nucleophile" evidence="2 3">
    <location>
        <position position="159"/>
    </location>
</feature>